<feature type="domain" description="Response regulatory" evidence="3">
    <location>
        <begin position="7"/>
        <end position="134"/>
    </location>
</feature>
<evidence type="ECO:0000256" key="2">
    <source>
        <dbReference type="PROSITE-ProRule" id="PRU00169"/>
    </source>
</evidence>
<dbReference type="Pfam" id="PF00072">
    <property type="entry name" value="Response_reg"/>
    <property type="match status" value="1"/>
</dbReference>
<feature type="modified residue" description="4-aspartylphosphate" evidence="2">
    <location>
        <position position="65"/>
    </location>
</feature>
<keyword evidence="5" id="KW-1185">Reference proteome</keyword>
<evidence type="ECO:0000313" key="4">
    <source>
        <dbReference type="EMBL" id="MFD0977560.1"/>
    </source>
</evidence>
<dbReference type="InterPro" id="IPR050595">
    <property type="entry name" value="Bact_response_regulator"/>
</dbReference>
<organism evidence="4 5">
    <name type="scientific">Salinimicrobium gaetbulicola</name>
    <dbReference type="NCBI Taxonomy" id="999702"/>
    <lineage>
        <taxon>Bacteria</taxon>
        <taxon>Pseudomonadati</taxon>
        <taxon>Bacteroidota</taxon>
        <taxon>Flavobacteriia</taxon>
        <taxon>Flavobacteriales</taxon>
        <taxon>Flavobacteriaceae</taxon>
        <taxon>Salinimicrobium</taxon>
    </lineage>
</organism>
<sequence>MMKRINHYIIIDDDPTNNFICETVIKRLDSSAVVLIFEDPEKAIVKILDMYSTSRAYLPTILLLDINMPTMNGWEFLDVFKTFTDVLKEQFEIYILSSSTEDFSSKKREYSFISDFLQKPFTQASLEKVISETSISYPKGGS</sequence>
<evidence type="ECO:0000313" key="5">
    <source>
        <dbReference type="Proteomes" id="UP001597100"/>
    </source>
</evidence>
<dbReference type="EMBL" id="JBHTJP010000035">
    <property type="protein sequence ID" value="MFD0977560.1"/>
    <property type="molecule type" value="Genomic_DNA"/>
</dbReference>
<protein>
    <submittedName>
        <fullName evidence="4">Response regulator</fullName>
    </submittedName>
</protein>
<gene>
    <name evidence="4" type="ORF">ACFQ1G_12215</name>
</gene>
<proteinExistence type="predicted"/>
<reference evidence="5" key="1">
    <citation type="journal article" date="2019" name="Int. J. Syst. Evol. Microbiol.">
        <title>The Global Catalogue of Microorganisms (GCM) 10K type strain sequencing project: providing services to taxonomists for standard genome sequencing and annotation.</title>
        <authorList>
            <consortium name="The Broad Institute Genomics Platform"/>
            <consortium name="The Broad Institute Genome Sequencing Center for Infectious Disease"/>
            <person name="Wu L."/>
            <person name="Ma J."/>
        </authorList>
    </citation>
    <scope>NUCLEOTIDE SEQUENCE [LARGE SCALE GENOMIC DNA]</scope>
    <source>
        <strain evidence="5">CCUG 60898</strain>
    </source>
</reference>
<evidence type="ECO:0000256" key="1">
    <source>
        <dbReference type="ARBA" id="ARBA00022553"/>
    </source>
</evidence>
<dbReference type="SUPFAM" id="SSF52172">
    <property type="entry name" value="CheY-like"/>
    <property type="match status" value="1"/>
</dbReference>
<dbReference type="PANTHER" id="PTHR44591:SF3">
    <property type="entry name" value="RESPONSE REGULATORY DOMAIN-CONTAINING PROTEIN"/>
    <property type="match status" value="1"/>
</dbReference>
<dbReference type="InterPro" id="IPR001789">
    <property type="entry name" value="Sig_transdc_resp-reg_receiver"/>
</dbReference>
<dbReference type="PROSITE" id="PS50110">
    <property type="entry name" value="RESPONSE_REGULATORY"/>
    <property type="match status" value="1"/>
</dbReference>
<name>A0ABW3IIF0_9FLAO</name>
<dbReference type="Proteomes" id="UP001597100">
    <property type="component" value="Unassembled WGS sequence"/>
</dbReference>
<dbReference type="PANTHER" id="PTHR44591">
    <property type="entry name" value="STRESS RESPONSE REGULATOR PROTEIN 1"/>
    <property type="match status" value="1"/>
</dbReference>
<comment type="caution">
    <text evidence="4">The sequence shown here is derived from an EMBL/GenBank/DDBJ whole genome shotgun (WGS) entry which is preliminary data.</text>
</comment>
<dbReference type="RefSeq" id="WP_380739943.1">
    <property type="nucleotide sequence ID" value="NZ_JBHTJP010000035.1"/>
</dbReference>
<accession>A0ABW3IIF0</accession>
<keyword evidence="1 2" id="KW-0597">Phosphoprotein</keyword>
<dbReference type="Gene3D" id="3.40.50.2300">
    <property type="match status" value="1"/>
</dbReference>
<dbReference type="InterPro" id="IPR011006">
    <property type="entry name" value="CheY-like_superfamily"/>
</dbReference>
<evidence type="ECO:0000259" key="3">
    <source>
        <dbReference type="PROSITE" id="PS50110"/>
    </source>
</evidence>